<accession>A0ABS9NV73</accession>
<keyword evidence="5 12" id="KW-0067">ATP-binding</keyword>
<keyword evidence="6 8" id="KW-1133">Transmembrane helix</keyword>
<comment type="subcellular location">
    <subcellularLocation>
        <location evidence="1">Cell membrane</location>
        <topology evidence="1">Multi-pass membrane protein</topology>
    </subcellularLocation>
</comment>
<sequence>MNKSTPATETKIAVTQAPGISLGGGEEARKMSPPLRLVEWFADYYARSFTPIAVMSRLPAGANLGEVDDLELALRAIGFRTRVHRAKLKRLDPIVLPCISVGPRGDMLAIIEIDAKRRTVTVFDPATGETEVRPLSIVQKRIRPDLLLVTPLEDVQSASFAAETNSETLTGRHWFWGPVFSNWQGWGQVMLATLLINIMALALPLFVMNVYDRVIPTNSTVTLWTLAIGVGIAISLDLLLRLLRAGTLEGIGRRVDLKVASALFRQVLNLRHLDRQAEYATLAGRIREYETVREFFASASFVALVDFLFVGVFVAVLFAIVGPLAYVPLAAILLTLVIASVSQLPMAKTAQTAIQVAARRLSVLSETLAAVTTVKSLNAENVLQREWENAVASSSRLNGRARIWAGFAQSATLAIQQLNSVFIVVLGVYLIVAGEITVGGLIAANILASRALAPLAVIAQTIFRAQYARKSLSMLNDIMARPTERHDTVQSNLRVRKGAVSFREVTFTYPGARRPAIDAVELDIPEGARIALLGRVGSGKSTLGMLLSGLISPEKGTILVDNHGLSQFDPAELRDGIGYLPQSVEAFTGSLRENLLIGRPNSSQSEIERALYLSGLDEFVSSVPEGLNYSVGQRGARLSGGQAQALSLARMLLRSPRLLFLDEPTNAMDQGMEARVCQRLDTELGPGTGLILCTHRQPLANIASRYVVLDAGKKVLDGTREDVSAQLSRATTLKQTGQG</sequence>
<feature type="domain" description="Peptidase C39" evidence="11">
    <location>
        <begin position="27"/>
        <end position="149"/>
    </location>
</feature>
<keyword evidence="2 8" id="KW-0812">Transmembrane</keyword>
<dbReference type="InterPro" id="IPR017871">
    <property type="entry name" value="ABC_transporter-like_CS"/>
</dbReference>
<dbReference type="InterPro" id="IPR011527">
    <property type="entry name" value="ABC1_TM_dom"/>
</dbReference>
<evidence type="ECO:0000256" key="4">
    <source>
        <dbReference type="ARBA" id="ARBA00022801"/>
    </source>
</evidence>
<feature type="transmembrane region" description="Helical" evidence="8">
    <location>
        <begin position="295"/>
        <end position="320"/>
    </location>
</feature>
<name>A0ABS9NV73_9RHOB</name>
<evidence type="ECO:0000256" key="5">
    <source>
        <dbReference type="ARBA" id="ARBA00022840"/>
    </source>
</evidence>
<evidence type="ECO:0000256" key="2">
    <source>
        <dbReference type="ARBA" id="ARBA00022692"/>
    </source>
</evidence>
<dbReference type="SUPFAM" id="SSF90123">
    <property type="entry name" value="ABC transporter transmembrane region"/>
    <property type="match status" value="1"/>
</dbReference>
<gene>
    <name evidence="12" type="ORF">MB818_07895</name>
</gene>
<dbReference type="InterPro" id="IPR003593">
    <property type="entry name" value="AAA+_ATPase"/>
</dbReference>
<keyword evidence="13" id="KW-1185">Reference proteome</keyword>
<dbReference type="PROSITE" id="PS00211">
    <property type="entry name" value="ABC_TRANSPORTER_1"/>
    <property type="match status" value="1"/>
</dbReference>
<evidence type="ECO:0000313" key="12">
    <source>
        <dbReference type="EMBL" id="MCG6558118.1"/>
    </source>
</evidence>
<dbReference type="SUPFAM" id="SSF52540">
    <property type="entry name" value="P-loop containing nucleoside triphosphate hydrolases"/>
    <property type="match status" value="1"/>
</dbReference>
<evidence type="ECO:0000259" key="9">
    <source>
        <dbReference type="PROSITE" id="PS50893"/>
    </source>
</evidence>
<keyword evidence="7 8" id="KW-0472">Membrane</keyword>
<proteinExistence type="predicted"/>
<dbReference type="InterPro" id="IPR027417">
    <property type="entry name" value="P-loop_NTPase"/>
</dbReference>
<dbReference type="InterPro" id="IPR003439">
    <property type="entry name" value="ABC_transporter-like_ATP-bd"/>
</dbReference>
<dbReference type="Proteomes" id="UP001165279">
    <property type="component" value="Unassembled WGS sequence"/>
</dbReference>
<dbReference type="PROSITE" id="PS50893">
    <property type="entry name" value="ABC_TRANSPORTER_2"/>
    <property type="match status" value="1"/>
</dbReference>
<evidence type="ECO:0000256" key="8">
    <source>
        <dbReference type="SAM" id="Phobius"/>
    </source>
</evidence>
<dbReference type="InterPro" id="IPR005074">
    <property type="entry name" value="Peptidase_C39"/>
</dbReference>
<evidence type="ECO:0000256" key="3">
    <source>
        <dbReference type="ARBA" id="ARBA00022741"/>
    </source>
</evidence>
<evidence type="ECO:0000256" key="1">
    <source>
        <dbReference type="ARBA" id="ARBA00004651"/>
    </source>
</evidence>
<evidence type="ECO:0000256" key="6">
    <source>
        <dbReference type="ARBA" id="ARBA00022989"/>
    </source>
</evidence>
<dbReference type="Gene3D" id="3.40.50.300">
    <property type="entry name" value="P-loop containing nucleotide triphosphate hydrolases"/>
    <property type="match status" value="1"/>
</dbReference>
<dbReference type="CDD" id="cd18587">
    <property type="entry name" value="ABC_6TM_LapB_like"/>
    <property type="match status" value="1"/>
</dbReference>
<protein>
    <submittedName>
        <fullName evidence="12">ATP-binding cassette domain-containing protein</fullName>
    </submittedName>
</protein>
<comment type="caution">
    <text evidence="12">The sequence shown here is derived from an EMBL/GenBank/DDBJ whole genome shotgun (WGS) entry which is preliminary data.</text>
</comment>
<feature type="transmembrane region" description="Helical" evidence="8">
    <location>
        <begin position="326"/>
        <end position="344"/>
    </location>
</feature>
<dbReference type="InterPro" id="IPR039421">
    <property type="entry name" value="Type_1_exporter"/>
</dbReference>
<feature type="domain" description="ABC transmembrane type-1" evidence="10">
    <location>
        <begin position="189"/>
        <end position="462"/>
    </location>
</feature>
<dbReference type="Gene3D" id="1.20.1560.10">
    <property type="entry name" value="ABC transporter type 1, transmembrane domain"/>
    <property type="match status" value="1"/>
</dbReference>
<dbReference type="SMART" id="SM00382">
    <property type="entry name" value="AAA"/>
    <property type="match status" value="1"/>
</dbReference>
<dbReference type="PANTHER" id="PTHR43394">
    <property type="entry name" value="ATP-DEPENDENT PERMEASE MDL1, MITOCHONDRIAL"/>
    <property type="match status" value="1"/>
</dbReference>
<evidence type="ECO:0000256" key="7">
    <source>
        <dbReference type="ARBA" id="ARBA00023136"/>
    </source>
</evidence>
<dbReference type="Pfam" id="PF00005">
    <property type="entry name" value="ABC_tran"/>
    <property type="match status" value="1"/>
</dbReference>
<feature type="transmembrane region" description="Helical" evidence="8">
    <location>
        <begin position="403"/>
        <end position="432"/>
    </location>
</feature>
<evidence type="ECO:0000259" key="10">
    <source>
        <dbReference type="PROSITE" id="PS50929"/>
    </source>
</evidence>
<keyword evidence="3" id="KW-0547">Nucleotide-binding</keyword>
<dbReference type="PROSITE" id="PS50929">
    <property type="entry name" value="ABC_TM1F"/>
    <property type="match status" value="1"/>
</dbReference>
<dbReference type="PROSITE" id="PS50990">
    <property type="entry name" value="PEPTIDASE_C39"/>
    <property type="match status" value="1"/>
</dbReference>
<evidence type="ECO:0000313" key="13">
    <source>
        <dbReference type="Proteomes" id="UP001165279"/>
    </source>
</evidence>
<feature type="transmembrane region" description="Helical" evidence="8">
    <location>
        <begin position="223"/>
        <end position="243"/>
    </location>
</feature>
<dbReference type="Pfam" id="PF00664">
    <property type="entry name" value="ABC_membrane"/>
    <property type="match status" value="1"/>
</dbReference>
<feature type="transmembrane region" description="Helical" evidence="8">
    <location>
        <begin position="189"/>
        <end position="211"/>
    </location>
</feature>
<dbReference type="GO" id="GO:0005524">
    <property type="term" value="F:ATP binding"/>
    <property type="evidence" value="ECO:0007669"/>
    <property type="project" value="UniProtKB-KW"/>
</dbReference>
<organism evidence="12 13">
    <name type="scientific">Ruegeria alba</name>
    <dbReference type="NCBI Taxonomy" id="2916756"/>
    <lineage>
        <taxon>Bacteria</taxon>
        <taxon>Pseudomonadati</taxon>
        <taxon>Pseudomonadota</taxon>
        <taxon>Alphaproteobacteria</taxon>
        <taxon>Rhodobacterales</taxon>
        <taxon>Roseobacteraceae</taxon>
        <taxon>Ruegeria</taxon>
    </lineage>
</organism>
<feature type="domain" description="ABC transporter" evidence="9">
    <location>
        <begin position="500"/>
        <end position="736"/>
    </location>
</feature>
<dbReference type="InterPro" id="IPR036640">
    <property type="entry name" value="ABC1_TM_sf"/>
</dbReference>
<dbReference type="EMBL" id="JAKOEM010000005">
    <property type="protein sequence ID" value="MCG6558118.1"/>
    <property type="molecule type" value="Genomic_DNA"/>
</dbReference>
<dbReference type="Gene3D" id="3.90.70.10">
    <property type="entry name" value="Cysteine proteinases"/>
    <property type="match status" value="1"/>
</dbReference>
<keyword evidence="4" id="KW-0378">Hydrolase</keyword>
<reference evidence="12" key="1">
    <citation type="submission" date="2022-02" db="EMBL/GenBank/DDBJ databases">
        <title>The genome sequence of Ruegeria sp. 1NDH52C.</title>
        <authorList>
            <person name="Du J."/>
        </authorList>
    </citation>
    <scope>NUCLEOTIDE SEQUENCE</scope>
    <source>
        <strain evidence="12">1NDH52C</strain>
    </source>
</reference>
<evidence type="ECO:0000259" key="11">
    <source>
        <dbReference type="PROSITE" id="PS50990"/>
    </source>
</evidence>
<dbReference type="PANTHER" id="PTHR43394:SF1">
    <property type="entry name" value="ATP-BINDING CASSETTE SUB-FAMILY B MEMBER 10, MITOCHONDRIAL"/>
    <property type="match status" value="1"/>
</dbReference>